<dbReference type="Gene3D" id="3.30.1010.10">
    <property type="entry name" value="Phosphatidylinositol 3-kinase Catalytic Subunit, Chain A, domain 4"/>
    <property type="match status" value="1"/>
</dbReference>
<dbReference type="InterPro" id="IPR001263">
    <property type="entry name" value="PI3K_accessory_dom"/>
</dbReference>
<accession>A0A914D6D4</accession>
<evidence type="ECO:0000256" key="1">
    <source>
        <dbReference type="SAM" id="MobiDB-lite"/>
    </source>
</evidence>
<proteinExistence type="predicted"/>
<dbReference type="Proteomes" id="UP000887540">
    <property type="component" value="Unplaced"/>
</dbReference>
<evidence type="ECO:0000313" key="3">
    <source>
        <dbReference type="Proteomes" id="UP000887540"/>
    </source>
</evidence>
<dbReference type="InterPro" id="IPR042236">
    <property type="entry name" value="PI3K_accessory_sf"/>
</dbReference>
<feature type="domain" description="PIK helical" evidence="2">
    <location>
        <begin position="43"/>
        <end position="98"/>
    </location>
</feature>
<name>A0A914D6D4_9BILA</name>
<reference evidence="4" key="1">
    <citation type="submission" date="2022-11" db="UniProtKB">
        <authorList>
            <consortium name="WormBaseParasite"/>
        </authorList>
    </citation>
    <scope>IDENTIFICATION</scope>
</reference>
<evidence type="ECO:0000259" key="2">
    <source>
        <dbReference type="Pfam" id="PF00613"/>
    </source>
</evidence>
<dbReference type="AlphaFoldDB" id="A0A914D6D4"/>
<sequence>SALDASKRLSTLNDLSPTSAKSFAVQHNLDEKTVKKIDEYFGNESDLASFLIRAAIEDSVIANFLYWYLKVEIEANSELDEPMSKMYAGVLDRLTAALSQGSNSTRRTYQMLISQKKFVETLVEMAKLVAEVSGNRMKKQEVLKRKLAENSDLIDLKGLSLPLDPSIHVKNVDQELEIAENQSLAELMDTQGLAESEEEETDRRTRT</sequence>
<dbReference type="Pfam" id="PF00613">
    <property type="entry name" value="PI3Ka"/>
    <property type="match status" value="1"/>
</dbReference>
<protein>
    <submittedName>
        <fullName evidence="4">PIK helical domain-containing protein</fullName>
    </submittedName>
</protein>
<dbReference type="Gene3D" id="1.25.40.70">
    <property type="entry name" value="Phosphatidylinositol 3-kinase, accessory domain (PIK)"/>
    <property type="match status" value="1"/>
</dbReference>
<feature type="region of interest" description="Disordered" evidence="1">
    <location>
        <begin position="187"/>
        <end position="207"/>
    </location>
</feature>
<dbReference type="InterPro" id="IPR016024">
    <property type="entry name" value="ARM-type_fold"/>
</dbReference>
<dbReference type="SUPFAM" id="SSF48371">
    <property type="entry name" value="ARM repeat"/>
    <property type="match status" value="1"/>
</dbReference>
<dbReference type="WBParaSite" id="ACRNAN_scaffold18816.g24483.t1">
    <property type="protein sequence ID" value="ACRNAN_scaffold18816.g24483.t1"/>
    <property type="gene ID" value="ACRNAN_scaffold18816.g24483"/>
</dbReference>
<organism evidence="3 4">
    <name type="scientific">Acrobeloides nanus</name>
    <dbReference type="NCBI Taxonomy" id="290746"/>
    <lineage>
        <taxon>Eukaryota</taxon>
        <taxon>Metazoa</taxon>
        <taxon>Ecdysozoa</taxon>
        <taxon>Nematoda</taxon>
        <taxon>Chromadorea</taxon>
        <taxon>Rhabditida</taxon>
        <taxon>Tylenchina</taxon>
        <taxon>Cephalobomorpha</taxon>
        <taxon>Cephaloboidea</taxon>
        <taxon>Cephalobidae</taxon>
        <taxon>Acrobeloides</taxon>
    </lineage>
</organism>
<evidence type="ECO:0000313" key="4">
    <source>
        <dbReference type="WBParaSite" id="ACRNAN_scaffold18816.g24483.t1"/>
    </source>
</evidence>
<keyword evidence="3" id="KW-1185">Reference proteome</keyword>